<keyword evidence="2 3" id="KW-0378">Hydrolase</keyword>
<dbReference type="RefSeq" id="WP_249247794.1">
    <property type="nucleotide sequence ID" value="NZ_JAKIKT010000001.1"/>
</dbReference>
<dbReference type="CDD" id="cd00257">
    <property type="entry name" value="beta-trefoil_FSCN-like"/>
    <property type="match status" value="2"/>
</dbReference>
<dbReference type="Gene3D" id="2.60.40.2300">
    <property type="entry name" value="Neutral/alkaline non-lysosomal ceramidase, C-terminal domain"/>
    <property type="match status" value="1"/>
</dbReference>
<proteinExistence type="inferred from homology"/>
<evidence type="ECO:0000313" key="7">
    <source>
        <dbReference type="EMBL" id="MCL2913013.1"/>
    </source>
</evidence>
<comment type="similarity">
    <text evidence="1 3">Belongs to the neutral ceramidase family.</text>
</comment>
<evidence type="ECO:0000259" key="6">
    <source>
        <dbReference type="Pfam" id="PF17048"/>
    </source>
</evidence>
<evidence type="ECO:0000256" key="3">
    <source>
        <dbReference type="RuleBase" id="RU366019"/>
    </source>
</evidence>
<evidence type="ECO:0000256" key="4">
    <source>
        <dbReference type="SAM" id="SignalP"/>
    </source>
</evidence>
<comment type="catalytic activity">
    <reaction evidence="3">
        <text>an N-acylsphing-4-enine + H2O = sphing-4-enine + a fatty acid</text>
        <dbReference type="Rhea" id="RHEA:20856"/>
        <dbReference type="ChEBI" id="CHEBI:15377"/>
        <dbReference type="ChEBI" id="CHEBI:28868"/>
        <dbReference type="ChEBI" id="CHEBI:52639"/>
        <dbReference type="ChEBI" id="CHEBI:57756"/>
        <dbReference type="EC" id="3.5.1.23"/>
    </reaction>
</comment>
<dbReference type="InterPro" id="IPR038445">
    <property type="entry name" value="NCDase_C_sf"/>
</dbReference>
<keyword evidence="3" id="KW-0746">Sphingolipid metabolism</keyword>
<evidence type="ECO:0000256" key="1">
    <source>
        <dbReference type="ARBA" id="ARBA00009835"/>
    </source>
</evidence>
<dbReference type="InterPro" id="IPR008999">
    <property type="entry name" value="Actin-crosslinking"/>
</dbReference>
<dbReference type="PANTHER" id="PTHR12670:SF1">
    <property type="entry name" value="NEUTRAL CERAMIDASE"/>
    <property type="match status" value="1"/>
</dbReference>
<dbReference type="Pfam" id="PF04734">
    <property type="entry name" value="Ceramidase_alk"/>
    <property type="match status" value="1"/>
</dbReference>
<evidence type="ECO:0000313" key="8">
    <source>
        <dbReference type="Proteomes" id="UP001202831"/>
    </source>
</evidence>
<dbReference type="EC" id="3.5.1.23" evidence="3"/>
<evidence type="ECO:0000256" key="2">
    <source>
        <dbReference type="ARBA" id="ARBA00022801"/>
    </source>
</evidence>
<reference evidence="7 8" key="1">
    <citation type="submission" date="2022-01" db="EMBL/GenBank/DDBJ databases">
        <title>Whole genome-based taxonomy of the Shewanellaceae.</title>
        <authorList>
            <person name="Martin-Rodriguez A.J."/>
        </authorList>
    </citation>
    <scope>NUCLEOTIDE SEQUENCE [LARGE SCALE GENOMIC DNA]</scope>
    <source>
        <strain evidence="7 8">DSM 21332</strain>
    </source>
</reference>
<feature type="domain" description="Neutral/alkaline non-lysosomal ceramidase C-terminal" evidence="6">
    <location>
        <begin position="515"/>
        <end position="675"/>
    </location>
</feature>
<keyword evidence="8" id="KW-1185">Reference proteome</keyword>
<feature type="signal peptide" evidence="4">
    <location>
        <begin position="1"/>
        <end position="25"/>
    </location>
</feature>
<dbReference type="PANTHER" id="PTHR12670">
    <property type="entry name" value="CERAMIDASE"/>
    <property type="match status" value="1"/>
</dbReference>
<feature type="chain" id="PRO_5045798472" description="Neutral ceramidase" evidence="4">
    <location>
        <begin position="26"/>
        <end position="973"/>
    </location>
</feature>
<dbReference type="Proteomes" id="UP001202831">
    <property type="component" value="Unassembled WGS sequence"/>
</dbReference>
<sequence>MKDLKRLTRTLLTAGLMSASLSGYAGNWQLGSGIYDITGPAGDTTMLGYGELSQKVRGIHTRLWSRAYAIESSANGEMVIFVSADLHNMPQGVKQGVMKKLNRTYGERFNDANVMLTATHTHTGPGGFDHYILLNAGTLGYDKPHYDAIVEGIFQSIKRAIETREPGEIYFNKGELADTAVNRNPGAYDLNPDRGQYGNSRVNENMTLLKLVSDGGEEIGSINWFGVHNTSFGKHQQQISGDNKGIASQLFEKSKGSNYQQDSTFVAAFANSTLGDISPNYCGQRNGCRYTEAESALLSATKQFEKAQQLYRDANVTLSNELQIRHQYVYLPEYSVTEEFGYEQQAARICEGEFGLSFLAGSWHDGYAATLGTWEGMSLATSVGFALPGLHWFAPISFRQISRKICQYPKPGFVANNTHLGDLYTSYIPFQLFTLGELAIVSVAGEMSTMAGRRLESQLLDQLSSIGVEHVVIAGLANAYHGYITTPEEYQAQRYEGAHTIFGPNTASAYMQIYSELADALVSGRRVNAGPTPPDLSLHQRLLVTPPLVDLLPPFEHFGQVHQDANDGYLVNDEVWVKFRAGTPNNHYMTQNSFLEVQRWHNGEWQTYRTDNDIDTTFVWYKDPNPLCVQCSFAEVKWTPDNQTPTGMYRIVHKGHWRDAVMQHYYEGYSKDFFVANVRNQVALSSSHGQYLSAVNNGGQGLDANGQAIDSWEIFGVVRFEEAFSVTQANQCIRHGDLIGLRTGNGHYISAPGNGDLDANRPHFRAWEQFRLVNLSNPAGCWQSTDAIALYHPSSQKFVAAEPTGQAVAKWGAINAWETFGLTLIEEKLKHSQISLLSSHGTYVSADQAGGGPVFANQGHMLKWERFQLRTLEPDNLSNCVRSGDRISLRTDKGHFFSARSQGDLLADGKRLAEWEKFTLHNHTRSGCLQYGDSISLQSTHGKYMMADANGPKKVSAGSHHMQAWETFNIIIH</sequence>
<evidence type="ECO:0000259" key="5">
    <source>
        <dbReference type="Pfam" id="PF04734"/>
    </source>
</evidence>
<comment type="caution">
    <text evidence="7">The sequence shown here is derived from an EMBL/GenBank/DDBJ whole genome shotgun (WGS) entry which is preliminary data.</text>
</comment>
<dbReference type="EMBL" id="JAKIKT010000001">
    <property type="protein sequence ID" value="MCL2913013.1"/>
    <property type="molecule type" value="Genomic_DNA"/>
</dbReference>
<name>A0ABT0N3L3_9GAMM</name>
<dbReference type="InterPro" id="IPR031329">
    <property type="entry name" value="NEUT/ALK_ceramidase_N"/>
</dbReference>
<accession>A0ABT0N3L3</accession>
<dbReference type="Gene3D" id="2.80.10.50">
    <property type="match status" value="3"/>
</dbReference>
<dbReference type="Pfam" id="PF17048">
    <property type="entry name" value="Ceramidse_alk_C"/>
    <property type="match status" value="1"/>
</dbReference>
<dbReference type="InterPro" id="IPR006823">
    <property type="entry name" value="Ceramidase_alk"/>
</dbReference>
<dbReference type="InterPro" id="IPR031331">
    <property type="entry name" value="NEUT/ALK_ceramidase_C"/>
</dbReference>
<keyword evidence="4" id="KW-0732">Signal</keyword>
<keyword evidence="3" id="KW-0443">Lipid metabolism</keyword>
<dbReference type="SUPFAM" id="SSF50405">
    <property type="entry name" value="Actin-crosslinking proteins"/>
    <property type="match status" value="2"/>
</dbReference>
<gene>
    <name evidence="7" type="ORF">L2725_04335</name>
</gene>
<organism evidence="7 8">
    <name type="scientific">Shewanella corallii</name>
    <dbReference type="NCBI Taxonomy" id="560080"/>
    <lineage>
        <taxon>Bacteria</taxon>
        <taxon>Pseudomonadati</taxon>
        <taxon>Pseudomonadota</taxon>
        <taxon>Gammaproteobacteria</taxon>
        <taxon>Alteromonadales</taxon>
        <taxon>Shewanellaceae</taxon>
        <taxon>Shewanella</taxon>
    </lineage>
</organism>
<feature type="domain" description="Neutral/alkaline non-lysosomal ceramidase N-terminal" evidence="5">
    <location>
        <begin position="28"/>
        <end position="512"/>
    </location>
</feature>
<protein>
    <recommendedName>
        <fullName evidence="3">Neutral ceramidase</fullName>
        <ecNumber evidence="3">3.5.1.23</ecNumber>
    </recommendedName>
</protein>